<dbReference type="EMBL" id="BSDE01000009">
    <property type="protein sequence ID" value="GLH74898.1"/>
    <property type="molecule type" value="Genomic_DNA"/>
</dbReference>
<feature type="region of interest" description="Disordered" evidence="1">
    <location>
        <begin position="1"/>
        <end position="30"/>
    </location>
</feature>
<name>A0ABQ5QK26_9BACT</name>
<comment type="caution">
    <text evidence="3">The sequence shown here is derived from an EMBL/GenBank/DDBJ whole genome shotgun (WGS) entry which is preliminary data.</text>
</comment>
<dbReference type="InterPro" id="IPR014833">
    <property type="entry name" value="TnsA_N"/>
</dbReference>
<feature type="domain" description="TnsA endonuclease N-terminal" evidence="2">
    <location>
        <begin position="69"/>
        <end position="154"/>
    </location>
</feature>
<accession>A0ABQ5QK26</accession>
<proteinExistence type="predicted"/>
<evidence type="ECO:0000313" key="3">
    <source>
        <dbReference type="EMBL" id="GLH74898.1"/>
    </source>
</evidence>
<evidence type="ECO:0000256" key="1">
    <source>
        <dbReference type="SAM" id="MobiDB-lite"/>
    </source>
</evidence>
<gene>
    <name evidence="3" type="ORF">GETHLI_34000</name>
</gene>
<dbReference type="Pfam" id="PF08722">
    <property type="entry name" value="Tn7_TnsA-like_N"/>
    <property type="match status" value="1"/>
</dbReference>
<dbReference type="InterPro" id="IPR011856">
    <property type="entry name" value="tRNA_endonuc-like_dom_sf"/>
</dbReference>
<feature type="compositionally biased region" description="Basic residues" evidence="1">
    <location>
        <begin position="1"/>
        <end position="12"/>
    </location>
</feature>
<keyword evidence="4" id="KW-1185">Reference proteome</keyword>
<organism evidence="3 4">
    <name type="scientific">Geothrix limicola</name>
    <dbReference type="NCBI Taxonomy" id="2927978"/>
    <lineage>
        <taxon>Bacteria</taxon>
        <taxon>Pseudomonadati</taxon>
        <taxon>Acidobacteriota</taxon>
        <taxon>Holophagae</taxon>
        <taxon>Holophagales</taxon>
        <taxon>Holophagaceae</taxon>
        <taxon>Geothrix</taxon>
    </lineage>
</organism>
<protein>
    <recommendedName>
        <fullName evidence="2">TnsA endonuclease N-terminal domain-containing protein</fullName>
    </recommendedName>
</protein>
<evidence type="ECO:0000259" key="2">
    <source>
        <dbReference type="Pfam" id="PF08722"/>
    </source>
</evidence>
<evidence type="ECO:0000313" key="4">
    <source>
        <dbReference type="Proteomes" id="UP001165069"/>
    </source>
</evidence>
<dbReference type="Proteomes" id="UP001165069">
    <property type="component" value="Unassembled WGS sequence"/>
</dbReference>
<sequence length="249" mass="28406">MRRKKNKPRPRAKQGFPENSGNPVPRRPVRKIRPTYRSVTGQMWSAKNQRHVGFESFGEKRVFLALEMDPLVLNYCEQPVSISYTDAEGIERSYTPDVLVTYDQELCSLPPLLAEFKYSRELMDERKWRRLQPKLQAGLEFAKANDLYFTLWTEQNLDPDHHHHVNALRALLRGPVDPAMETLILSRLQSMGQTTVEALVTALQEEAAPESVRRATWGLIASAKIHADFIAAGHPSTRIWPLNEGAAHV</sequence>
<dbReference type="Gene3D" id="3.40.1350.10">
    <property type="match status" value="1"/>
</dbReference>
<reference evidence="3 4" key="1">
    <citation type="journal article" date="2023" name="Antonie Van Leeuwenhoek">
        <title>Mesoterricola silvestris gen. nov., sp. nov., Mesoterricola sediminis sp. nov., Geothrix oryzae sp. nov., Geothrix edaphica sp. nov., Geothrix rubra sp. nov., and Geothrix limicola sp. nov., six novel members of Acidobacteriota isolated from soils.</title>
        <authorList>
            <person name="Itoh H."/>
            <person name="Sugisawa Y."/>
            <person name="Mise K."/>
            <person name="Xu Z."/>
            <person name="Kuniyasu M."/>
            <person name="Ushijima N."/>
            <person name="Kawano K."/>
            <person name="Kobayashi E."/>
            <person name="Shiratori Y."/>
            <person name="Masuda Y."/>
            <person name="Senoo K."/>
        </authorList>
    </citation>
    <scope>NUCLEOTIDE SEQUENCE [LARGE SCALE GENOMIC DNA]</scope>
    <source>
        <strain evidence="3 4">Red804</strain>
    </source>
</reference>